<organism evidence="1 2">
    <name type="scientific">Labrys monachus</name>
    <dbReference type="NCBI Taxonomy" id="217067"/>
    <lineage>
        <taxon>Bacteria</taxon>
        <taxon>Pseudomonadati</taxon>
        <taxon>Pseudomonadota</taxon>
        <taxon>Alphaproteobacteria</taxon>
        <taxon>Hyphomicrobiales</taxon>
        <taxon>Xanthobacteraceae</taxon>
        <taxon>Labrys</taxon>
    </lineage>
</organism>
<sequence length="80" mass="8606">MAIISLEEEAGPSVARIFTFRWRRMRLILSISTLRPGGRFGATTRRFNRAISPGTPAPGRFAGSICVAMAGKEAAGQGRV</sequence>
<gene>
    <name evidence="1" type="ORF">J3R73_005875</name>
</gene>
<dbReference type="EMBL" id="JAUSVK010000001">
    <property type="protein sequence ID" value="MDQ0396083.1"/>
    <property type="molecule type" value="Genomic_DNA"/>
</dbReference>
<reference evidence="1 2" key="1">
    <citation type="submission" date="2023-07" db="EMBL/GenBank/DDBJ databases">
        <title>Genomic Encyclopedia of Type Strains, Phase IV (KMG-IV): sequencing the most valuable type-strain genomes for metagenomic binning, comparative biology and taxonomic classification.</title>
        <authorList>
            <person name="Goeker M."/>
        </authorList>
    </citation>
    <scope>NUCLEOTIDE SEQUENCE [LARGE SCALE GENOMIC DNA]</scope>
    <source>
        <strain evidence="1 2">DSM 5896</strain>
    </source>
</reference>
<comment type="caution">
    <text evidence="1">The sequence shown here is derived from an EMBL/GenBank/DDBJ whole genome shotgun (WGS) entry which is preliminary data.</text>
</comment>
<proteinExistence type="predicted"/>
<name>A0ABU0FN93_9HYPH</name>
<accession>A0ABU0FN93</accession>
<evidence type="ECO:0000313" key="1">
    <source>
        <dbReference type="EMBL" id="MDQ0396083.1"/>
    </source>
</evidence>
<dbReference type="Proteomes" id="UP001237448">
    <property type="component" value="Unassembled WGS sequence"/>
</dbReference>
<dbReference type="RefSeq" id="WP_307437847.1">
    <property type="nucleotide sequence ID" value="NZ_JAUSVK010000001.1"/>
</dbReference>
<protein>
    <submittedName>
        <fullName evidence="1">Uncharacterized protein</fullName>
    </submittedName>
</protein>
<keyword evidence="2" id="KW-1185">Reference proteome</keyword>
<evidence type="ECO:0000313" key="2">
    <source>
        <dbReference type="Proteomes" id="UP001237448"/>
    </source>
</evidence>